<feature type="transmembrane region" description="Helical" evidence="10">
    <location>
        <begin position="306"/>
        <end position="330"/>
    </location>
</feature>
<organism evidence="11 12">
    <name type="scientific">Sellimonas caecigallum</name>
    <dbReference type="NCBI Taxonomy" id="2592333"/>
    <lineage>
        <taxon>Bacteria</taxon>
        <taxon>Bacillati</taxon>
        <taxon>Bacillota</taxon>
        <taxon>Clostridia</taxon>
        <taxon>Lachnospirales</taxon>
        <taxon>Lachnospiraceae</taxon>
        <taxon>Sellimonas</taxon>
    </lineage>
</organism>
<dbReference type="EMBL" id="VIRV01000001">
    <property type="protein sequence ID" value="MBY0757690.1"/>
    <property type="molecule type" value="Genomic_DNA"/>
</dbReference>
<feature type="transmembrane region" description="Helical" evidence="10">
    <location>
        <begin position="12"/>
        <end position="30"/>
    </location>
</feature>
<keyword evidence="7 10" id="KW-1133">Transmembrane helix</keyword>
<feature type="transmembrane region" description="Helical" evidence="10">
    <location>
        <begin position="87"/>
        <end position="110"/>
    </location>
</feature>
<evidence type="ECO:0000313" key="12">
    <source>
        <dbReference type="Proteomes" id="UP000779049"/>
    </source>
</evidence>
<evidence type="ECO:0000256" key="6">
    <source>
        <dbReference type="ARBA" id="ARBA00022692"/>
    </source>
</evidence>
<dbReference type="Pfam" id="PF01554">
    <property type="entry name" value="MatE"/>
    <property type="match status" value="2"/>
</dbReference>
<evidence type="ECO:0000256" key="4">
    <source>
        <dbReference type="ARBA" id="ARBA00022448"/>
    </source>
</evidence>
<evidence type="ECO:0000256" key="10">
    <source>
        <dbReference type="SAM" id="Phobius"/>
    </source>
</evidence>
<dbReference type="CDD" id="cd13143">
    <property type="entry name" value="MATE_MepA_like"/>
    <property type="match status" value="1"/>
</dbReference>
<dbReference type="RefSeq" id="WP_221919164.1">
    <property type="nucleotide sequence ID" value="NZ_CP173660.1"/>
</dbReference>
<sequence length="447" mass="48347">MDVKAYRKQFARFASLSVLGTLGVSCYILADTFFVAKGLGTNGLAALNIAIPVYNFIHGCGLMFGMGGATKFSICKSGGAKKQTNEIFTNTVYLGILFGVLFALVGAFFSRPLAQFLGADPAILSMTDTYLKWLLLFAPAFIMNDILLCFVRNDNNPLLATNAMLVGSFSNIILDYVFIFPMKMGIFGAIFATGLSPIISMLIMSLHWIKKENGFGLVRSRVNWGIIKTDFSLGFPSLIGQLASGIAMIIFNMLILNLEGNVGVAAYGVTANISLVVVGVYTGIAQGVQPLISDAYGSGDRKAIHLGLRYAMTTMAVLSILIYLVLYVFADPITGIFNSENDPKLQQISVIGMKIYFTSVLAVGFNTIIAVYFTSIEKALPAHILSLLRGLVLIAPIAFLLSALWDMTGIWLTYPVTEGVVAVLGYVVYRKTRISPNHIVSASDQDS</sequence>
<feature type="transmembrane region" description="Helical" evidence="10">
    <location>
        <begin position="411"/>
        <end position="429"/>
    </location>
</feature>
<dbReference type="Proteomes" id="UP000779049">
    <property type="component" value="Unassembled WGS sequence"/>
</dbReference>
<dbReference type="PANTHER" id="PTHR43823:SF3">
    <property type="entry name" value="MULTIDRUG EXPORT PROTEIN MEPA"/>
    <property type="match status" value="1"/>
</dbReference>
<keyword evidence="4" id="KW-0813">Transport</keyword>
<dbReference type="PIRSF" id="PIRSF006603">
    <property type="entry name" value="DinF"/>
    <property type="match status" value="1"/>
</dbReference>
<feature type="transmembrane region" description="Helical" evidence="10">
    <location>
        <begin position="186"/>
        <end position="209"/>
    </location>
</feature>
<accession>A0ABS7L3S7</accession>
<feature type="transmembrane region" description="Helical" evidence="10">
    <location>
        <begin position="130"/>
        <end position="151"/>
    </location>
</feature>
<dbReference type="PROSITE" id="PS51257">
    <property type="entry name" value="PROKAR_LIPOPROTEIN"/>
    <property type="match status" value="1"/>
</dbReference>
<evidence type="ECO:0000313" key="11">
    <source>
        <dbReference type="EMBL" id="MBY0757690.1"/>
    </source>
</evidence>
<dbReference type="InterPro" id="IPR002528">
    <property type="entry name" value="MATE_fam"/>
</dbReference>
<comment type="subcellular location">
    <subcellularLocation>
        <location evidence="1">Cell membrane</location>
        <topology evidence="1">Multi-pass membrane protein</topology>
    </subcellularLocation>
</comment>
<evidence type="ECO:0000256" key="3">
    <source>
        <dbReference type="ARBA" id="ARBA00022106"/>
    </source>
</evidence>
<keyword evidence="12" id="KW-1185">Reference proteome</keyword>
<gene>
    <name evidence="11" type="ORF">FLB61_00985</name>
</gene>
<feature type="transmembrane region" description="Helical" evidence="10">
    <location>
        <begin position="350"/>
        <end position="374"/>
    </location>
</feature>
<dbReference type="InterPro" id="IPR045070">
    <property type="entry name" value="MATE_MepA-like"/>
</dbReference>
<evidence type="ECO:0000256" key="1">
    <source>
        <dbReference type="ARBA" id="ARBA00004651"/>
    </source>
</evidence>
<comment type="similarity">
    <text evidence="2">Belongs to the multi antimicrobial extrusion (MATE) (TC 2.A.66.1) family. MepA subfamily.</text>
</comment>
<evidence type="ECO:0000256" key="9">
    <source>
        <dbReference type="ARBA" id="ARBA00023251"/>
    </source>
</evidence>
<feature type="transmembrane region" description="Helical" evidence="10">
    <location>
        <begin position="45"/>
        <end position="66"/>
    </location>
</feature>
<comment type="caution">
    <text evidence="11">The sequence shown here is derived from an EMBL/GenBank/DDBJ whole genome shotgun (WGS) entry which is preliminary data.</text>
</comment>
<dbReference type="InterPro" id="IPR048279">
    <property type="entry name" value="MdtK-like"/>
</dbReference>
<keyword evidence="9" id="KW-0046">Antibiotic resistance</keyword>
<feature type="transmembrane region" description="Helical" evidence="10">
    <location>
        <begin position="264"/>
        <end position="285"/>
    </location>
</feature>
<keyword evidence="6 10" id="KW-0812">Transmembrane</keyword>
<feature type="transmembrane region" description="Helical" evidence="10">
    <location>
        <begin position="158"/>
        <end position="180"/>
    </location>
</feature>
<protein>
    <recommendedName>
        <fullName evidence="3">Multidrug export protein MepA</fullName>
    </recommendedName>
</protein>
<feature type="transmembrane region" description="Helical" evidence="10">
    <location>
        <begin position="230"/>
        <end position="258"/>
    </location>
</feature>
<dbReference type="PANTHER" id="PTHR43823">
    <property type="entry name" value="SPORULATION PROTEIN YKVU"/>
    <property type="match status" value="1"/>
</dbReference>
<dbReference type="NCBIfam" id="TIGR00797">
    <property type="entry name" value="matE"/>
    <property type="match status" value="1"/>
</dbReference>
<evidence type="ECO:0000256" key="7">
    <source>
        <dbReference type="ARBA" id="ARBA00022989"/>
    </source>
</evidence>
<proteinExistence type="inferred from homology"/>
<dbReference type="InterPro" id="IPR051327">
    <property type="entry name" value="MATE_MepA_subfamily"/>
</dbReference>
<evidence type="ECO:0000256" key="8">
    <source>
        <dbReference type="ARBA" id="ARBA00023136"/>
    </source>
</evidence>
<reference evidence="11 12" key="1">
    <citation type="journal article" date="2020" name="New Microbes New Infect">
        <title>Sellimonas caecigallum sp. nov., description and genome sequence of a new member of the Sellimonas genus isolated from the cecum of feral chicken.</title>
        <authorList>
            <person name="Wongkuna S."/>
            <person name="Ghimire S."/>
            <person name="Antony L."/>
            <person name="Chankhamhaengdecha S."/>
            <person name="Janvilisri T."/>
            <person name="Scaria J."/>
        </authorList>
    </citation>
    <scope>NUCLEOTIDE SEQUENCE [LARGE SCALE GENOMIC DNA]</scope>
    <source>
        <strain evidence="11 12">SW451</strain>
    </source>
</reference>
<feature type="transmembrane region" description="Helical" evidence="10">
    <location>
        <begin position="386"/>
        <end position="405"/>
    </location>
</feature>
<keyword evidence="8 10" id="KW-0472">Membrane</keyword>
<name>A0ABS7L3S7_9FIRM</name>
<evidence type="ECO:0000256" key="2">
    <source>
        <dbReference type="ARBA" id="ARBA00008417"/>
    </source>
</evidence>
<evidence type="ECO:0000256" key="5">
    <source>
        <dbReference type="ARBA" id="ARBA00022475"/>
    </source>
</evidence>
<keyword evidence="5" id="KW-1003">Cell membrane</keyword>